<dbReference type="EC" id="3.4.25.1" evidence="3"/>
<evidence type="ECO:0000256" key="7">
    <source>
        <dbReference type="ARBA" id="ARBA00022801"/>
    </source>
</evidence>
<dbReference type="GO" id="GO:0005737">
    <property type="term" value="C:cytoplasm"/>
    <property type="evidence" value="ECO:0007669"/>
    <property type="project" value="TreeGrafter"/>
</dbReference>
<dbReference type="RefSeq" id="XP_001415866.1">
    <property type="nucleotide sequence ID" value="XM_001415829.1"/>
</dbReference>
<keyword evidence="6" id="KW-0888">Threonine protease</keyword>
<dbReference type="Gene3D" id="3.60.20.10">
    <property type="entry name" value="Glutamine Phosphoribosylpyrophosphate, subunit 1, domain 1"/>
    <property type="match status" value="1"/>
</dbReference>
<keyword evidence="4" id="KW-0963">Cytoplasm</keyword>
<dbReference type="PROSITE" id="PS51257">
    <property type="entry name" value="PROKAR_LIPOPROTEIN"/>
    <property type="match status" value="1"/>
</dbReference>
<dbReference type="GO" id="GO:0005634">
    <property type="term" value="C:nucleus"/>
    <property type="evidence" value="ECO:0007669"/>
    <property type="project" value="UniProtKB-SubCell"/>
</dbReference>
<dbReference type="InterPro" id="IPR029055">
    <property type="entry name" value="Ntn_hydrolases_N"/>
</dbReference>
<accession>A4RRA7</accession>
<dbReference type="PANTHER" id="PTHR32194:SF0">
    <property type="entry name" value="ATP-DEPENDENT PROTEASE SUBUNIT HSLV"/>
    <property type="match status" value="1"/>
</dbReference>
<reference evidence="10 11" key="1">
    <citation type="journal article" date="2007" name="Proc. Natl. Acad. Sci. U.S.A.">
        <title>The tiny eukaryote Ostreococcus provides genomic insights into the paradox of plankton speciation.</title>
        <authorList>
            <person name="Palenik B."/>
            <person name="Grimwood J."/>
            <person name="Aerts A."/>
            <person name="Rouze P."/>
            <person name="Salamov A."/>
            <person name="Putnam N."/>
            <person name="Dupont C."/>
            <person name="Jorgensen R."/>
            <person name="Derelle E."/>
            <person name="Rombauts S."/>
            <person name="Zhou K."/>
            <person name="Otillar R."/>
            <person name="Merchant S.S."/>
            <person name="Podell S."/>
            <person name="Gaasterland T."/>
            <person name="Napoli C."/>
            <person name="Gendler K."/>
            <person name="Manuell A."/>
            <person name="Tai V."/>
            <person name="Vallon O."/>
            <person name="Piganeau G."/>
            <person name="Jancek S."/>
            <person name="Heijde M."/>
            <person name="Jabbari K."/>
            <person name="Bowler C."/>
            <person name="Lohr M."/>
            <person name="Robbens S."/>
            <person name="Werner G."/>
            <person name="Dubchak I."/>
            <person name="Pazour G.J."/>
            <person name="Ren Q."/>
            <person name="Paulsen I."/>
            <person name="Delwiche C."/>
            <person name="Schmutz J."/>
            <person name="Rokhsar D."/>
            <person name="Van de Peer Y."/>
            <person name="Moreau H."/>
            <person name="Grigoriev I.V."/>
        </authorList>
    </citation>
    <scope>NUCLEOTIDE SEQUENCE [LARGE SCALE GENOMIC DNA]</scope>
    <source>
        <strain evidence="10 11">CCE9901</strain>
    </source>
</reference>
<keyword evidence="8" id="KW-0647">Proteasome</keyword>
<dbReference type="MEROPS" id="T01.013"/>
<evidence type="ECO:0000256" key="3">
    <source>
        <dbReference type="ARBA" id="ARBA00012039"/>
    </source>
</evidence>
<evidence type="ECO:0000256" key="9">
    <source>
        <dbReference type="PIRSR" id="PIRSR600243-1"/>
    </source>
</evidence>
<keyword evidence="11" id="KW-1185">Reference proteome</keyword>
<dbReference type="GO" id="GO:0051603">
    <property type="term" value="P:proteolysis involved in protein catabolic process"/>
    <property type="evidence" value="ECO:0007669"/>
    <property type="project" value="InterPro"/>
</dbReference>
<sequence length="246" mass="26015">MGLDARDADASEAPHTGTTIVACEYAGGVVLGADSRVSTGIYVSNRASDKMCALNDRTIMCRSGSAADTEALAGYVRNIVSQHEMELDEIADVKTVATIANQIGYQNKGANRGRGLSAYTIVGGWDKRRGSQVYACTAGGNMIKERWTTDGSGSTYIWGFLDSGWREGMTREECEAFVAKAIALAMSVDGSSGGCIRLNAVDASGIHRTFIQGSDVPPVLGELSQRRGRPEIARHGHQGASGGMML</sequence>
<dbReference type="GO" id="GO:0019774">
    <property type="term" value="C:proteasome core complex, beta-subunit complex"/>
    <property type="evidence" value="ECO:0007669"/>
    <property type="project" value="UniProtKB-ARBA"/>
</dbReference>
<dbReference type="OrthoDB" id="7854943at2759"/>
<dbReference type="GeneID" id="4999590"/>
<dbReference type="PRINTS" id="PR00141">
    <property type="entry name" value="PROTEASOME"/>
</dbReference>
<dbReference type="STRING" id="436017.A4RRA7"/>
<dbReference type="GO" id="GO:0004298">
    <property type="term" value="F:threonine-type endopeptidase activity"/>
    <property type="evidence" value="ECO:0007669"/>
    <property type="project" value="UniProtKB-KW"/>
</dbReference>
<dbReference type="OMA" id="CMDSQVK"/>
<dbReference type="InterPro" id="IPR023333">
    <property type="entry name" value="Proteasome_suB-type"/>
</dbReference>
<dbReference type="InterPro" id="IPR001353">
    <property type="entry name" value="Proteasome_sua/b"/>
</dbReference>
<evidence type="ECO:0000256" key="1">
    <source>
        <dbReference type="ARBA" id="ARBA00001198"/>
    </source>
</evidence>
<dbReference type="PROSITE" id="PS51476">
    <property type="entry name" value="PROTEASOME_BETA_2"/>
    <property type="match status" value="1"/>
</dbReference>
<keyword evidence="7" id="KW-0378">Hydrolase</keyword>
<dbReference type="Proteomes" id="UP000001568">
    <property type="component" value="Chromosome 1"/>
</dbReference>
<dbReference type="AlphaFoldDB" id="A4RRA7"/>
<dbReference type="Gramene" id="ABO94158">
    <property type="protein sequence ID" value="ABO94158"/>
    <property type="gene ID" value="OSTLU_39514"/>
</dbReference>
<evidence type="ECO:0000256" key="4">
    <source>
        <dbReference type="ARBA" id="ARBA00022490"/>
    </source>
</evidence>
<proteinExistence type="predicted"/>
<dbReference type="KEGG" id="olu:OSTLU_39514"/>
<dbReference type="eggNOG" id="KOG0174">
    <property type="taxonomic scope" value="Eukaryota"/>
</dbReference>
<evidence type="ECO:0000313" key="11">
    <source>
        <dbReference type="Proteomes" id="UP000001568"/>
    </source>
</evidence>
<keyword evidence="5" id="KW-0645">Protease</keyword>
<dbReference type="HOGENOM" id="CLU_035750_5_2_1"/>
<gene>
    <name evidence="10" type="ORF">OSTLU_39514</name>
</gene>
<evidence type="ECO:0000313" key="10">
    <source>
        <dbReference type="EMBL" id="ABO94158.1"/>
    </source>
</evidence>
<evidence type="ECO:0000256" key="8">
    <source>
        <dbReference type="ARBA" id="ARBA00022942"/>
    </source>
</evidence>
<comment type="subcellular location">
    <subcellularLocation>
        <location evidence="2">Nucleus</location>
    </subcellularLocation>
</comment>
<dbReference type="Pfam" id="PF00227">
    <property type="entry name" value="Proteasome"/>
    <property type="match status" value="1"/>
</dbReference>
<evidence type="ECO:0000256" key="5">
    <source>
        <dbReference type="ARBA" id="ARBA00022670"/>
    </source>
</evidence>
<dbReference type="PANTHER" id="PTHR32194">
    <property type="entry name" value="METALLOPROTEASE TLDD"/>
    <property type="match status" value="1"/>
</dbReference>
<organism evidence="10 11">
    <name type="scientific">Ostreococcus lucimarinus (strain CCE9901)</name>
    <dbReference type="NCBI Taxonomy" id="436017"/>
    <lineage>
        <taxon>Eukaryota</taxon>
        <taxon>Viridiplantae</taxon>
        <taxon>Chlorophyta</taxon>
        <taxon>Mamiellophyceae</taxon>
        <taxon>Mamiellales</taxon>
        <taxon>Bathycoccaceae</taxon>
        <taxon>Ostreococcus</taxon>
    </lineage>
</organism>
<dbReference type="InterPro" id="IPR000243">
    <property type="entry name" value="Pept_T1A_subB"/>
</dbReference>
<protein>
    <recommendedName>
        <fullName evidence="3">proteasome endopeptidase complex</fullName>
        <ecNumber evidence="3">3.4.25.1</ecNumber>
    </recommendedName>
</protein>
<comment type="catalytic activity">
    <reaction evidence="1">
        <text>Cleavage of peptide bonds with very broad specificity.</text>
        <dbReference type="EC" id="3.4.25.1"/>
    </reaction>
</comment>
<evidence type="ECO:0000256" key="6">
    <source>
        <dbReference type="ARBA" id="ARBA00022698"/>
    </source>
</evidence>
<name>A4RRA7_OSTLU</name>
<evidence type="ECO:0000256" key="2">
    <source>
        <dbReference type="ARBA" id="ARBA00004123"/>
    </source>
</evidence>
<dbReference type="EMBL" id="CP000581">
    <property type="protein sequence ID" value="ABO94158.1"/>
    <property type="molecule type" value="Genomic_DNA"/>
</dbReference>
<dbReference type="SUPFAM" id="SSF56235">
    <property type="entry name" value="N-terminal nucleophile aminohydrolases (Ntn hydrolases)"/>
    <property type="match status" value="1"/>
</dbReference>
<feature type="active site" description="Nucleophile" evidence="9">
    <location>
        <position position="18"/>
    </location>
</feature>